<feature type="domain" description="Phospholipase/carboxylesterase/thioesterase" evidence="4">
    <location>
        <begin position="7"/>
        <end position="224"/>
    </location>
</feature>
<dbReference type="InterPro" id="IPR050565">
    <property type="entry name" value="LYPA1-2/EST-like"/>
</dbReference>
<dbReference type="KEGG" id="mde:101899753"/>
<dbReference type="OrthoDB" id="2418081at2759"/>
<evidence type="ECO:0000256" key="2">
    <source>
        <dbReference type="ARBA" id="ARBA00012423"/>
    </source>
</evidence>
<dbReference type="InterPro" id="IPR029058">
    <property type="entry name" value="AB_hydrolase_fold"/>
</dbReference>
<evidence type="ECO:0000259" key="4">
    <source>
        <dbReference type="Pfam" id="PF02230"/>
    </source>
</evidence>
<dbReference type="VEuPathDB" id="VectorBase:MDOA013046"/>
<dbReference type="Gene3D" id="3.40.50.1820">
    <property type="entry name" value="alpha/beta hydrolase"/>
    <property type="match status" value="1"/>
</dbReference>
<dbReference type="Proteomes" id="UP001652621">
    <property type="component" value="Unplaced"/>
</dbReference>
<reference evidence="7" key="2">
    <citation type="submission" date="2025-04" db="UniProtKB">
        <authorList>
            <consortium name="RefSeq"/>
        </authorList>
    </citation>
    <scope>IDENTIFICATION</scope>
    <source>
        <strain evidence="7">Aabys</strain>
    </source>
</reference>
<dbReference type="eggNOG" id="KOG2112">
    <property type="taxonomic scope" value="Eukaryota"/>
</dbReference>
<dbReference type="PANTHER" id="PTHR10655:SF17">
    <property type="entry name" value="LYSOPHOSPHOLIPASE-LIKE PROTEIN 1"/>
    <property type="match status" value="1"/>
</dbReference>
<dbReference type="GO" id="GO:0052689">
    <property type="term" value="F:carboxylic ester hydrolase activity"/>
    <property type="evidence" value="ECO:0007669"/>
    <property type="project" value="TreeGrafter"/>
</dbReference>
<proteinExistence type="inferred from homology"/>
<evidence type="ECO:0000256" key="1">
    <source>
        <dbReference type="ARBA" id="ARBA00006499"/>
    </source>
</evidence>
<name>A0A1I8N9S9_MUSDO</name>
<organism evidence="5">
    <name type="scientific">Musca domestica</name>
    <name type="common">House fly</name>
    <dbReference type="NCBI Taxonomy" id="7370"/>
    <lineage>
        <taxon>Eukaryota</taxon>
        <taxon>Metazoa</taxon>
        <taxon>Ecdysozoa</taxon>
        <taxon>Arthropoda</taxon>
        <taxon>Hexapoda</taxon>
        <taxon>Insecta</taxon>
        <taxon>Pterygota</taxon>
        <taxon>Neoptera</taxon>
        <taxon>Endopterygota</taxon>
        <taxon>Diptera</taxon>
        <taxon>Brachycera</taxon>
        <taxon>Muscomorpha</taxon>
        <taxon>Muscoidea</taxon>
        <taxon>Muscidae</taxon>
        <taxon>Musca</taxon>
    </lineage>
</organism>
<evidence type="ECO:0000313" key="7">
    <source>
        <dbReference type="RefSeq" id="XP_005185607.1"/>
    </source>
</evidence>
<dbReference type="InterPro" id="IPR003140">
    <property type="entry name" value="PLipase/COase/thioEstase"/>
</dbReference>
<reference evidence="5" key="1">
    <citation type="submission" date="2020-05" db="UniProtKB">
        <authorList>
            <consortium name="EnsemblMetazoa"/>
        </authorList>
    </citation>
    <scope>IDENTIFICATION</scope>
    <source>
        <strain evidence="5">Aabys</strain>
    </source>
</reference>
<dbReference type="STRING" id="7370.A0A1I8N9S9"/>
<evidence type="ECO:0000256" key="3">
    <source>
        <dbReference type="ARBA" id="ARBA00022801"/>
    </source>
</evidence>
<protein>
    <recommendedName>
        <fullName evidence="2">palmitoyl-protein hydrolase</fullName>
        <ecNumber evidence="2">3.1.2.22</ecNumber>
    </recommendedName>
</protein>
<sequence>MNLIRNQIQQAGRTHSASVIFLHGSGDNGANLIEWIRLLLGRNLEFDHIKIIYPTAPLQPYTPNGRQLSNVWFDRDSISISAPENRSSMEGIYGAIHQIIQNEVASGIPLKRIIVGGFSMGGALALHTGFHLNTGLAGIFACSSFLNHDSVVYDSLLKHATKTTDLPHLLMFHGDRDPLVPIEWGQASFNKLTKLGVKGTFTTLANTYHELKRSELLQLHKWILTNLPPDENITNDS</sequence>
<dbReference type="SUPFAM" id="SSF53474">
    <property type="entry name" value="alpha/beta-Hydrolases"/>
    <property type="match status" value="1"/>
</dbReference>
<evidence type="ECO:0000313" key="5">
    <source>
        <dbReference type="EnsemblMetazoa" id="MDOA013046-PA"/>
    </source>
</evidence>
<gene>
    <name evidence="5" type="primary">101899753</name>
    <name evidence="7" type="synonym">LOC101899753</name>
</gene>
<dbReference type="GO" id="GO:0005737">
    <property type="term" value="C:cytoplasm"/>
    <property type="evidence" value="ECO:0007669"/>
    <property type="project" value="TreeGrafter"/>
</dbReference>
<accession>A0A1I8N9S9</accession>
<keyword evidence="6" id="KW-1185">Reference proteome</keyword>
<dbReference type="PANTHER" id="PTHR10655">
    <property type="entry name" value="LYSOPHOSPHOLIPASE-RELATED"/>
    <property type="match status" value="1"/>
</dbReference>
<dbReference type="VEuPathDB" id="VectorBase:MDOMA2_015955"/>
<dbReference type="Pfam" id="PF02230">
    <property type="entry name" value="Abhydrolase_2"/>
    <property type="match status" value="1"/>
</dbReference>
<dbReference type="EC" id="3.1.2.22" evidence="2"/>
<dbReference type="GO" id="GO:0008474">
    <property type="term" value="F:palmitoyl-(protein) hydrolase activity"/>
    <property type="evidence" value="ECO:0007669"/>
    <property type="project" value="UniProtKB-EC"/>
</dbReference>
<dbReference type="EnsemblMetazoa" id="MDOA013046-RA">
    <property type="protein sequence ID" value="MDOA013046-PA"/>
    <property type="gene ID" value="MDOA013046"/>
</dbReference>
<dbReference type="RefSeq" id="XP_005185607.1">
    <property type="nucleotide sequence ID" value="XM_005185550.3"/>
</dbReference>
<evidence type="ECO:0000313" key="6">
    <source>
        <dbReference type="Proteomes" id="UP001652621"/>
    </source>
</evidence>
<dbReference type="AlphaFoldDB" id="A0A1I8N9S9"/>
<dbReference type="GeneID" id="101899753"/>
<keyword evidence="3" id="KW-0378">Hydrolase</keyword>
<comment type="similarity">
    <text evidence="1">Belongs to the AB hydrolase superfamily. AB hydrolase 2 family.</text>
</comment>